<evidence type="ECO:0000313" key="2">
    <source>
        <dbReference type="Proteomes" id="UP000507470"/>
    </source>
</evidence>
<keyword evidence="2" id="KW-1185">Reference proteome</keyword>
<organism evidence="1 2">
    <name type="scientific">Mytilus coruscus</name>
    <name type="common">Sea mussel</name>
    <dbReference type="NCBI Taxonomy" id="42192"/>
    <lineage>
        <taxon>Eukaryota</taxon>
        <taxon>Metazoa</taxon>
        <taxon>Spiralia</taxon>
        <taxon>Lophotrochozoa</taxon>
        <taxon>Mollusca</taxon>
        <taxon>Bivalvia</taxon>
        <taxon>Autobranchia</taxon>
        <taxon>Pteriomorphia</taxon>
        <taxon>Mytilida</taxon>
        <taxon>Mytiloidea</taxon>
        <taxon>Mytilidae</taxon>
        <taxon>Mytilinae</taxon>
        <taxon>Mytilus</taxon>
    </lineage>
</organism>
<dbReference type="OrthoDB" id="6188151at2759"/>
<accession>A0A6J8AHP5</accession>
<proteinExistence type="predicted"/>
<dbReference type="Proteomes" id="UP000507470">
    <property type="component" value="Unassembled WGS sequence"/>
</dbReference>
<evidence type="ECO:0000313" key="1">
    <source>
        <dbReference type="EMBL" id="CAC5368247.1"/>
    </source>
</evidence>
<dbReference type="EMBL" id="CACVKT020001464">
    <property type="protein sequence ID" value="CAC5368247.1"/>
    <property type="molecule type" value="Genomic_DNA"/>
</dbReference>
<gene>
    <name evidence="1" type="ORF">MCOR_7854</name>
</gene>
<sequence>MEKIYNLNKRVSDLGYNSLKQRLDALELTKQHWPFPQSNHQYHRHQNHIPGPQVNGYQNHIPGPHGNGYQNHIPGPHVNGYHNKIPGPQVNEYQNLIPDTHMRSVQPMPNEPFSDSHPPGQISSKVNMPHMHKSKSHTYPWNLPQLYYMSMQAKSGMSSDIETRSDQKTPNMKRNARSMKNLVTGLPLRLNSTLPNKFTTDPQPTWMLDAPIL</sequence>
<protein>
    <submittedName>
        <fullName evidence="1">Uncharacterized protein</fullName>
    </submittedName>
</protein>
<dbReference type="AlphaFoldDB" id="A0A6J8AHP5"/>
<reference evidence="1 2" key="1">
    <citation type="submission" date="2020-06" db="EMBL/GenBank/DDBJ databases">
        <authorList>
            <person name="Li R."/>
            <person name="Bekaert M."/>
        </authorList>
    </citation>
    <scope>NUCLEOTIDE SEQUENCE [LARGE SCALE GENOMIC DNA]</scope>
    <source>
        <strain evidence="2">wild</strain>
    </source>
</reference>
<name>A0A6J8AHP5_MYTCO</name>